<reference evidence="9" key="2">
    <citation type="submission" date="2025-09" db="UniProtKB">
        <authorList>
            <consortium name="Ensembl"/>
        </authorList>
    </citation>
    <scope>IDENTIFICATION</scope>
</reference>
<dbReference type="GO" id="GO:0000775">
    <property type="term" value="C:chromosome, centromeric region"/>
    <property type="evidence" value="ECO:0007669"/>
    <property type="project" value="UniProtKB-SubCell"/>
</dbReference>
<dbReference type="Pfam" id="PF00653">
    <property type="entry name" value="BIR"/>
    <property type="match status" value="1"/>
</dbReference>
<dbReference type="Proteomes" id="UP000694392">
    <property type="component" value="Unplaced"/>
</dbReference>
<name>A0A8D0HKC8_SPHPU</name>
<evidence type="ECO:0008006" key="11">
    <source>
        <dbReference type="Google" id="ProtNLM"/>
    </source>
</evidence>
<dbReference type="PANTHER" id="PTHR46771:SF2">
    <property type="entry name" value="BACULOVIRAL IAP REPEAT-CONTAINING PROTEIN 5.1"/>
    <property type="match status" value="1"/>
</dbReference>
<evidence type="ECO:0000256" key="7">
    <source>
        <dbReference type="ARBA" id="ARBA00022833"/>
    </source>
</evidence>
<dbReference type="Gene3D" id="1.10.1170.10">
    <property type="entry name" value="Inhibitor Of Apoptosis Protein (2mihbC-IAP-1), Chain A"/>
    <property type="match status" value="1"/>
</dbReference>
<proteinExistence type="inferred from homology"/>
<evidence type="ECO:0000256" key="2">
    <source>
        <dbReference type="ARBA" id="ARBA00004584"/>
    </source>
</evidence>
<organism evidence="9 10">
    <name type="scientific">Sphenodon punctatus</name>
    <name type="common">Tuatara</name>
    <name type="synonym">Hatteria punctata</name>
    <dbReference type="NCBI Taxonomy" id="8508"/>
    <lineage>
        <taxon>Eukaryota</taxon>
        <taxon>Metazoa</taxon>
        <taxon>Chordata</taxon>
        <taxon>Craniata</taxon>
        <taxon>Vertebrata</taxon>
        <taxon>Euteleostomi</taxon>
        <taxon>Lepidosauria</taxon>
        <taxon>Sphenodontia</taxon>
        <taxon>Sphenodontidae</taxon>
        <taxon>Sphenodon</taxon>
    </lineage>
</organism>
<dbReference type="CDD" id="cd00022">
    <property type="entry name" value="BIR"/>
    <property type="match status" value="1"/>
</dbReference>
<dbReference type="GeneTree" id="ENSGT00510000047537"/>
<dbReference type="Ensembl" id="ENSSPUT00000026727.1">
    <property type="protein sequence ID" value="ENSSPUP00000025042.1"/>
    <property type="gene ID" value="ENSSPUG00000019190.1"/>
</dbReference>
<keyword evidence="4" id="KW-0479">Metal-binding</keyword>
<evidence type="ECO:0000256" key="3">
    <source>
        <dbReference type="ARBA" id="ARBA00006672"/>
    </source>
</evidence>
<dbReference type="SMART" id="SM00238">
    <property type="entry name" value="BIR"/>
    <property type="match status" value="1"/>
</dbReference>
<keyword evidence="6" id="KW-0159">Chromosome partition</keyword>
<sequence>GMPFSNRHTHPTPHVDMYTFENRLKTFTAWPFVENCNCTPESMARAGFIHYSRENESNTAKCFFCLIELEGWESTDDPW</sequence>
<keyword evidence="5" id="KW-0498">Mitosis</keyword>
<dbReference type="GO" id="GO:0046872">
    <property type="term" value="F:metal ion binding"/>
    <property type="evidence" value="ECO:0007669"/>
    <property type="project" value="UniProtKB-KW"/>
</dbReference>
<evidence type="ECO:0000256" key="5">
    <source>
        <dbReference type="ARBA" id="ARBA00022776"/>
    </source>
</evidence>
<keyword evidence="10" id="KW-1185">Reference proteome</keyword>
<dbReference type="PANTHER" id="PTHR46771">
    <property type="entry name" value="DETERIN"/>
    <property type="match status" value="1"/>
</dbReference>
<dbReference type="SUPFAM" id="SSF57924">
    <property type="entry name" value="Inhibitor of apoptosis (IAP) repeat"/>
    <property type="match status" value="1"/>
</dbReference>
<dbReference type="InterPro" id="IPR001370">
    <property type="entry name" value="BIR_rpt"/>
</dbReference>
<evidence type="ECO:0000313" key="9">
    <source>
        <dbReference type="Ensembl" id="ENSSPUP00000025042.1"/>
    </source>
</evidence>
<dbReference type="InterPro" id="IPR051190">
    <property type="entry name" value="Baculoviral_IAP"/>
</dbReference>
<protein>
    <recommendedName>
        <fullName evidence="11">Survivin</fullName>
    </recommendedName>
</protein>
<dbReference type="PROSITE" id="PS50143">
    <property type="entry name" value="BIR_REPEAT_2"/>
    <property type="match status" value="1"/>
</dbReference>
<dbReference type="OMA" id="PWHEHES"/>
<comment type="similarity">
    <text evidence="3">Belongs to the IAP family.</text>
</comment>
<dbReference type="GO" id="GO:0005819">
    <property type="term" value="C:spindle"/>
    <property type="evidence" value="ECO:0007669"/>
    <property type="project" value="UniProtKB-SubCell"/>
</dbReference>
<keyword evidence="5" id="KW-0132">Cell division</keyword>
<accession>A0A8D0HKC8</accession>
<keyword evidence="7" id="KW-0862">Zinc</keyword>
<reference evidence="9" key="1">
    <citation type="submission" date="2025-08" db="UniProtKB">
        <authorList>
            <consortium name="Ensembl"/>
        </authorList>
    </citation>
    <scope>IDENTIFICATION</scope>
</reference>
<evidence type="ECO:0000313" key="10">
    <source>
        <dbReference type="Proteomes" id="UP000694392"/>
    </source>
</evidence>
<evidence type="ECO:0000256" key="1">
    <source>
        <dbReference type="ARBA" id="ARBA00004186"/>
    </source>
</evidence>
<evidence type="ECO:0000256" key="8">
    <source>
        <dbReference type="ARBA" id="ARBA00023328"/>
    </source>
</evidence>
<evidence type="ECO:0000256" key="6">
    <source>
        <dbReference type="ARBA" id="ARBA00022829"/>
    </source>
</evidence>
<keyword evidence="8" id="KW-0137">Centromere</keyword>
<dbReference type="GO" id="GO:0007059">
    <property type="term" value="P:chromosome segregation"/>
    <property type="evidence" value="ECO:0007669"/>
    <property type="project" value="UniProtKB-KW"/>
</dbReference>
<comment type="subcellular location">
    <subcellularLocation>
        <location evidence="2">Chromosome</location>
        <location evidence="2">Centromere</location>
    </subcellularLocation>
    <subcellularLocation>
        <location evidence="1">Cytoplasm</location>
        <location evidence="1">Cytoskeleton</location>
        <location evidence="1">Spindle</location>
    </subcellularLocation>
</comment>
<evidence type="ECO:0000256" key="4">
    <source>
        <dbReference type="ARBA" id="ARBA00022723"/>
    </source>
</evidence>
<dbReference type="AlphaFoldDB" id="A0A8D0HKC8"/>
<keyword evidence="5" id="KW-0131">Cell cycle</keyword>